<evidence type="ECO:0000313" key="3">
    <source>
        <dbReference type="EMBL" id="CAL5228361.1"/>
    </source>
</evidence>
<dbReference type="EMBL" id="CAXHTA020000018">
    <property type="protein sequence ID" value="CAL5228361.1"/>
    <property type="molecule type" value="Genomic_DNA"/>
</dbReference>
<keyword evidence="2" id="KW-1133">Transmembrane helix</keyword>
<evidence type="ECO:0000313" key="4">
    <source>
        <dbReference type="Proteomes" id="UP001497392"/>
    </source>
</evidence>
<dbReference type="PANTHER" id="PTHR36383:SF1">
    <property type="entry name" value="PROTEIN, PUTATIVE-RELATED"/>
    <property type="match status" value="1"/>
</dbReference>
<feature type="transmembrane region" description="Helical" evidence="2">
    <location>
        <begin position="199"/>
        <end position="218"/>
    </location>
</feature>
<keyword evidence="4" id="KW-1185">Reference proteome</keyword>
<keyword evidence="2" id="KW-0812">Transmembrane</keyword>
<dbReference type="PANTHER" id="PTHR36383">
    <property type="entry name" value="OS09G0529350 PROTEIN"/>
    <property type="match status" value="1"/>
</dbReference>
<sequence length="303" mass="31387">MEQLWLTAARQCSLHSTNCTLHLTQQWRKGSVRFQQHIPRAKPSDGSGNESKEQHSHQEIAEEILKLDPATQERLKRVGEAAALVASLQAEQAALEKQIAASQRASETEARLQEQSQAQRAAERGADADVDSAKQQLAAAQLELEVAMREQSALVSMSNQDAERIESAKAGAVAAVGGLLGSLPYLATAGHGVSSAALSAAQIFASCLLFGVTFRYVLAADKDNIQLKSGAVAAFGMVRGLAYSDALQSSAASSGGPALSVSVVGASALATGESLLTFGFAAAAVEAAIRAGVVKPFGSATSG</sequence>
<protein>
    <submittedName>
        <fullName evidence="3">G11479 protein</fullName>
    </submittedName>
</protein>
<organism evidence="3 4">
    <name type="scientific">Coccomyxa viridis</name>
    <dbReference type="NCBI Taxonomy" id="1274662"/>
    <lineage>
        <taxon>Eukaryota</taxon>
        <taxon>Viridiplantae</taxon>
        <taxon>Chlorophyta</taxon>
        <taxon>core chlorophytes</taxon>
        <taxon>Trebouxiophyceae</taxon>
        <taxon>Trebouxiophyceae incertae sedis</taxon>
        <taxon>Coccomyxaceae</taxon>
        <taxon>Coccomyxa</taxon>
    </lineage>
</organism>
<evidence type="ECO:0000256" key="2">
    <source>
        <dbReference type="SAM" id="Phobius"/>
    </source>
</evidence>
<reference evidence="3 4" key="1">
    <citation type="submission" date="2024-06" db="EMBL/GenBank/DDBJ databases">
        <authorList>
            <person name="Kraege A."/>
            <person name="Thomma B."/>
        </authorList>
    </citation>
    <scope>NUCLEOTIDE SEQUENCE [LARGE SCALE GENOMIC DNA]</scope>
</reference>
<accession>A0ABP1G828</accession>
<feature type="transmembrane region" description="Helical" evidence="2">
    <location>
        <begin position="170"/>
        <end position="187"/>
    </location>
</feature>
<proteinExistence type="predicted"/>
<evidence type="ECO:0000256" key="1">
    <source>
        <dbReference type="SAM" id="MobiDB-lite"/>
    </source>
</evidence>
<comment type="caution">
    <text evidence="3">The sequence shown here is derived from an EMBL/GenBank/DDBJ whole genome shotgun (WGS) entry which is preliminary data.</text>
</comment>
<keyword evidence="2" id="KW-0472">Membrane</keyword>
<name>A0ABP1G828_9CHLO</name>
<feature type="region of interest" description="Disordered" evidence="1">
    <location>
        <begin position="106"/>
        <end position="129"/>
    </location>
</feature>
<gene>
    <name evidence="3" type="primary">g11479</name>
    <name evidence="3" type="ORF">VP750_LOCUS10267</name>
</gene>
<feature type="region of interest" description="Disordered" evidence="1">
    <location>
        <begin position="39"/>
        <end position="58"/>
    </location>
</feature>
<dbReference type="Proteomes" id="UP001497392">
    <property type="component" value="Unassembled WGS sequence"/>
</dbReference>